<feature type="transmembrane region" description="Helical" evidence="1">
    <location>
        <begin position="220"/>
        <end position="240"/>
    </location>
</feature>
<name>A0AAQ4DPC2_AMBAM</name>
<keyword evidence="1" id="KW-0472">Membrane</keyword>
<feature type="transmembrane region" description="Helical" evidence="1">
    <location>
        <begin position="178"/>
        <end position="200"/>
    </location>
</feature>
<organism evidence="2 3">
    <name type="scientific">Amblyomma americanum</name>
    <name type="common">Lone star tick</name>
    <dbReference type="NCBI Taxonomy" id="6943"/>
    <lineage>
        <taxon>Eukaryota</taxon>
        <taxon>Metazoa</taxon>
        <taxon>Ecdysozoa</taxon>
        <taxon>Arthropoda</taxon>
        <taxon>Chelicerata</taxon>
        <taxon>Arachnida</taxon>
        <taxon>Acari</taxon>
        <taxon>Parasitiformes</taxon>
        <taxon>Ixodida</taxon>
        <taxon>Ixodoidea</taxon>
        <taxon>Ixodidae</taxon>
        <taxon>Amblyomminae</taxon>
        <taxon>Amblyomma</taxon>
    </lineage>
</organism>
<protein>
    <submittedName>
        <fullName evidence="2">Uncharacterized protein</fullName>
    </submittedName>
</protein>
<accession>A0AAQ4DPC2</accession>
<feature type="transmembrane region" description="Helical" evidence="1">
    <location>
        <begin position="130"/>
        <end position="151"/>
    </location>
</feature>
<sequence length="330" mass="35434">MAALGLWVGGGSKRLVIWKVVVWALLVGYVAMWGLQLSRMDPFLVDVRFVTNLIGILSALNVQYQMQRHSSGLAAVVRALGPRRLTAQMRSLVLVLAFVPWIAQASMTAARLCRPANVTLATPVACLQCIVVRNHIWLGAVLTSSLCLVLASKLKTLNGALFLEGPLSVRAVDGARQAYGLLCSMISVIDNALGPVALMWNANFIAETVSLCLEASASALVPMSLILVNLVLIVALWLLFSEACARLHLEALETIDTLAYKLCDQPELSLPGTLACAAARQQNLGVSCWDIAPVGRSLAVFVFATAASLSGLAVYYKDQLDVAKHYAFAE</sequence>
<feature type="transmembrane region" description="Helical" evidence="1">
    <location>
        <begin position="298"/>
        <end position="316"/>
    </location>
</feature>
<comment type="caution">
    <text evidence="2">The sequence shown here is derived from an EMBL/GenBank/DDBJ whole genome shotgun (WGS) entry which is preliminary data.</text>
</comment>
<dbReference type="Proteomes" id="UP001321473">
    <property type="component" value="Unassembled WGS sequence"/>
</dbReference>
<keyword evidence="3" id="KW-1185">Reference proteome</keyword>
<dbReference type="AlphaFoldDB" id="A0AAQ4DPC2"/>
<reference evidence="2 3" key="1">
    <citation type="journal article" date="2023" name="Arcadia Sci">
        <title>De novo assembly of a long-read Amblyomma americanum tick genome.</title>
        <authorList>
            <person name="Chou S."/>
            <person name="Poskanzer K.E."/>
            <person name="Rollins M."/>
            <person name="Thuy-Boun P.S."/>
        </authorList>
    </citation>
    <scope>NUCLEOTIDE SEQUENCE [LARGE SCALE GENOMIC DNA]</scope>
    <source>
        <strain evidence="2">F_SG_1</strain>
        <tissue evidence="2">Salivary glands</tissue>
    </source>
</reference>
<feature type="transmembrane region" description="Helical" evidence="1">
    <location>
        <begin position="16"/>
        <end position="35"/>
    </location>
</feature>
<dbReference type="EMBL" id="JARKHS020028400">
    <property type="protein sequence ID" value="KAK8764312.1"/>
    <property type="molecule type" value="Genomic_DNA"/>
</dbReference>
<feature type="transmembrane region" description="Helical" evidence="1">
    <location>
        <begin position="92"/>
        <end position="110"/>
    </location>
</feature>
<evidence type="ECO:0000313" key="2">
    <source>
        <dbReference type="EMBL" id="KAK8764312.1"/>
    </source>
</evidence>
<proteinExistence type="predicted"/>
<keyword evidence="1" id="KW-0812">Transmembrane</keyword>
<evidence type="ECO:0000256" key="1">
    <source>
        <dbReference type="SAM" id="Phobius"/>
    </source>
</evidence>
<evidence type="ECO:0000313" key="3">
    <source>
        <dbReference type="Proteomes" id="UP001321473"/>
    </source>
</evidence>
<gene>
    <name evidence="2" type="ORF">V5799_033079</name>
</gene>
<keyword evidence="1" id="KW-1133">Transmembrane helix</keyword>